<protein>
    <submittedName>
        <fullName evidence="3">Class D sortase</fullName>
    </submittedName>
</protein>
<organism evidence="3 4">
    <name type="scientific">Shouchella clausii</name>
    <name type="common">Alkalihalobacillus clausii</name>
    <dbReference type="NCBI Taxonomy" id="79880"/>
    <lineage>
        <taxon>Bacteria</taxon>
        <taxon>Bacillati</taxon>
        <taxon>Bacillota</taxon>
        <taxon>Bacilli</taxon>
        <taxon>Bacillales</taxon>
        <taxon>Bacillaceae</taxon>
        <taxon>Shouchella</taxon>
    </lineage>
</organism>
<dbReference type="SUPFAM" id="SSF63817">
    <property type="entry name" value="Sortase"/>
    <property type="match status" value="1"/>
</dbReference>
<dbReference type="InterPro" id="IPR023365">
    <property type="entry name" value="Sortase_dom-sf"/>
</dbReference>
<dbReference type="InterPro" id="IPR053525">
    <property type="entry name" value="Sortase_D"/>
</dbReference>
<dbReference type="NCBIfam" id="TIGR01076">
    <property type="entry name" value="sortase_fam"/>
    <property type="match status" value="1"/>
</dbReference>
<feature type="active site" description="Proton donor/acceptor" evidence="2">
    <location>
        <position position="105"/>
    </location>
</feature>
<evidence type="ECO:0000313" key="4">
    <source>
        <dbReference type="Proteomes" id="UP000216207"/>
    </source>
</evidence>
<proteinExistence type="predicted"/>
<evidence type="ECO:0000313" key="3">
    <source>
        <dbReference type="EMBL" id="PAE86752.1"/>
    </source>
</evidence>
<dbReference type="AlphaFoldDB" id="A0A268NTB4"/>
<dbReference type="CDD" id="cd05828">
    <property type="entry name" value="Sortase_D_1"/>
    <property type="match status" value="1"/>
</dbReference>
<dbReference type="Proteomes" id="UP000216207">
    <property type="component" value="Unassembled WGS sequence"/>
</dbReference>
<evidence type="ECO:0000256" key="1">
    <source>
        <dbReference type="ARBA" id="ARBA00022801"/>
    </source>
</evidence>
<keyword evidence="1" id="KW-0378">Hydrolase</keyword>
<dbReference type="Gene3D" id="2.40.260.10">
    <property type="entry name" value="Sortase"/>
    <property type="match status" value="1"/>
</dbReference>
<dbReference type="Pfam" id="PF04203">
    <property type="entry name" value="Sortase"/>
    <property type="match status" value="1"/>
</dbReference>
<gene>
    <name evidence="3" type="ORF">CHH72_22010</name>
</gene>
<sequence length="186" mass="20794">MRKLGSLFLLTGLIFLGWFAFELYSQYKAEQQSLTEAQTRIGKKASSEGFSAKQGEAFATLEIPRLERTLPVVEGADPDSLDAGVGHVLETALPGQDEQIVLSGHRDTVFRNFDQLEIGDPLIVEMPYGTFTYEISYTEIVPEDDTSVIRKMGEEVLVVSTCYPFHFIGNAPERFVIYAYPLEDEA</sequence>
<name>A0A268NTB4_SHOCL</name>
<dbReference type="RefSeq" id="WP_095327435.1">
    <property type="nucleotide sequence ID" value="NZ_NPCC01000052.1"/>
</dbReference>
<accession>A0A268NTB4</accession>
<reference evidence="3 4" key="1">
    <citation type="submission" date="2017-07" db="EMBL/GenBank/DDBJ databases">
        <title>Isolation and whole genome analysis of endospore-forming bacteria from heroin.</title>
        <authorList>
            <person name="Kalinowski J."/>
            <person name="Ahrens B."/>
            <person name="Al-Dilaimi A."/>
            <person name="Winkler A."/>
            <person name="Wibberg D."/>
            <person name="Schleenbecker U."/>
            <person name="Ruckert C."/>
            <person name="Wolfel R."/>
            <person name="Grass G."/>
        </authorList>
    </citation>
    <scope>NUCLEOTIDE SEQUENCE [LARGE SCALE GENOMIC DNA]</scope>
    <source>
        <strain evidence="3 4">7539</strain>
    </source>
</reference>
<comment type="caution">
    <text evidence="3">The sequence shown here is derived from an EMBL/GenBank/DDBJ whole genome shotgun (WGS) entry which is preliminary data.</text>
</comment>
<dbReference type="InterPro" id="IPR005754">
    <property type="entry name" value="Sortase"/>
</dbReference>
<dbReference type="EMBL" id="NPCC01000052">
    <property type="protein sequence ID" value="PAE86752.1"/>
    <property type="molecule type" value="Genomic_DNA"/>
</dbReference>
<dbReference type="NCBIfam" id="NF033746">
    <property type="entry name" value="class_D_sortase"/>
    <property type="match status" value="1"/>
</dbReference>
<evidence type="ECO:0000256" key="2">
    <source>
        <dbReference type="PIRSR" id="PIRSR605754-1"/>
    </source>
</evidence>
<feature type="active site" description="Acyl-thioester intermediate" evidence="2">
    <location>
        <position position="162"/>
    </location>
</feature>
<dbReference type="InterPro" id="IPR041999">
    <property type="entry name" value="Sortase_D_1"/>
</dbReference>
<dbReference type="GO" id="GO:0016787">
    <property type="term" value="F:hydrolase activity"/>
    <property type="evidence" value="ECO:0007669"/>
    <property type="project" value="UniProtKB-KW"/>
</dbReference>